<evidence type="ECO:0008006" key="5">
    <source>
        <dbReference type="Google" id="ProtNLM"/>
    </source>
</evidence>
<reference evidence="3 4" key="1">
    <citation type="journal article" date="2016" name="Nat. Commun.">
        <title>Ectomycorrhizal ecology is imprinted in the genome of the dominant symbiotic fungus Cenococcum geophilum.</title>
        <authorList>
            <consortium name="DOE Joint Genome Institute"/>
            <person name="Peter M."/>
            <person name="Kohler A."/>
            <person name="Ohm R.A."/>
            <person name="Kuo A."/>
            <person name="Krutzmann J."/>
            <person name="Morin E."/>
            <person name="Arend M."/>
            <person name="Barry K.W."/>
            <person name="Binder M."/>
            <person name="Choi C."/>
            <person name="Clum A."/>
            <person name="Copeland A."/>
            <person name="Grisel N."/>
            <person name="Haridas S."/>
            <person name="Kipfer T."/>
            <person name="LaButti K."/>
            <person name="Lindquist E."/>
            <person name="Lipzen A."/>
            <person name="Maire R."/>
            <person name="Meier B."/>
            <person name="Mihaltcheva S."/>
            <person name="Molinier V."/>
            <person name="Murat C."/>
            <person name="Poggeler S."/>
            <person name="Quandt C.A."/>
            <person name="Sperisen C."/>
            <person name="Tritt A."/>
            <person name="Tisserant E."/>
            <person name="Crous P.W."/>
            <person name="Henrissat B."/>
            <person name="Nehls U."/>
            <person name="Egli S."/>
            <person name="Spatafora J.W."/>
            <person name="Grigoriev I.V."/>
            <person name="Martin F.M."/>
        </authorList>
    </citation>
    <scope>NUCLEOTIDE SEQUENCE [LARGE SCALE GENOMIC DNA]</scope>
    <source>
        <strain evidence="3 4">CBS 459.81</strain>
    </source>
</reference>
<proteinExistence type="predicted"/>
<dbReference type="GO" id="GO:0005634">
    <property type="term" value="C:nucleus"/>
    <property type="evidence" value="ECO:0007669"/>
    <property type="project" value="UniProtKB-SubCell"/>
</dbReference>
<dbReference type="OrthoDB" id="3733606at2759"/>
<dbReference type="EMBL" id="KV746127">
    <property type="protein sequence ID" value="OCK72952.1"/>
    <property type="molecule type" value="Genomic_DNA"/>
</dbReference>
<protein>
    <recommendedName>
        <fullName evidence="5">Fungal-specific transcription factor domain-containing protein</fullName>
    </recommendedName>
</protein>
<evidence type="ECO:0000313" key="4">
    <source>
        <dbReference type="Proteomes" id="UP000250266"/>
    </source>
</evidence>
<dbReference type="AlphaFoldDB" id="A0A8E2DWC4"/>
<organism evidence="3 4">
    <name type="scientific">Lepidopterella palustris CBS 459.81</name>
    <dbReference type="NCBI Taxonomy" id="1314670"/>
    <lineage>
        <taxon>Eukaryota</taxon>
        <taxon>Fungi</taxon>
        <taxon>Dikarya</taxon>
        <taxon>Ascomycota</taxon>
        <taxon>Pezizomycotina</taxon>
        <taxon>Dothideomycetes</taxon>
        <taxon>Pleosporomycetidae</taxon>
        <taxon>Mytilinidiales</taxon>
        <taxon>Argynnaceae</taxon>
        <taxon>Lepidopterella</taxon>
    </lineage>
</organism>
<dbReference type="GO" id="GO:0045944">
    <property type="term" value="P:positive regulation of transcription by RNA polymerase II"/>
    <property type="evidence" value="ECO:0007669"/>
    <property type="project" value="TreeGrafter"/>
</dbReference>
<dbReference type="InterPro" id="IPR021858">
    <property type="entry name" value="Fun_TF"/>
</dbReference>
<dbReference type="PANTHER" id="PTHR37534:SF26">
    <property type="entry name" value="TRANSCRIPTION FACTOR, PUTATIVE-RELATED"/>
    <property type="match status" value="1"/>
</dbReference>
<evidence type="ECO:0000256" key="2">
    <source>
        <dbReference type="ARBA" id="ARBA00023242"/>
    </source>
</evidence>
<keyword evidence="2" id="KW-0539">Nucleus</keyword>
<dbReference type="GO" id="GO:0003700">
    <property type="term" value="F:DNA-binding transcription factor activity"/>
    <property type="evidence" value="ECO:0007669"/>
    <property type="project" value="TreeGrafter"/>
</dbReference>
<comment type="subcellular location">
    <subcellularLocation>
        <location evidence="1">Nucleus</location>
    </subcellularLocation>
</comment>
<dbReference type="Pfam" id="PF11951">
    <property type="entry name" value="Fungal_trans_2"/>
    <property type="match status" value="1"/>
</dbReference>
<name>A0A8E2DWC4_9PEZI</name>
<dbReference type="PANTHER" id="PTHR37534">
    <property type="entry name" value="TRANSCRIPTIONAL ACTIVATOR PROTEIN UGA3"/>
    <property type="match status" value="1"/>
</dbReference>
<sequence>MHIVTCASTRSSQFLISDHKVLLETGEINLEDLVGCSNWVMVFIFEISSLDKWKKEEEDAHRLSLIELTKRGRQIEERLLSRLASIEDDLSRRAPVDTHLRPDFIKTEITRIFALSAITYLHVVISGAYPDIPDIERSVSKTIDALRSLPDPKLLQHVVWPYCISGCLAADEQQNDFRELVSLPRITHRACLEALSLMEECWRFRKTESSSHDWASIMERRGQYILLV</sequence>
<evidence type="ECO:0000256" key="1">
    <source>
        <dbReference type="ARBA" id="ARBA00004123"/>
    </source>
</evidence>
<gene>
    <name evidence="3" type="ORF">K432DRAFT_314201</name>
</gene>
<dbReference type="GO" id="GO:0000976">
    <property type="term" value="F:transcription cis-regulatory region binding"/>
    <property type="evidence" value="ECO:0007669"/>
    <property type="project" value="TreeGrafter"/>
</dbReference>
<keyword evidence="4" id="KW-1185">Reference proteome</keyword>
<evidence type="ECO:0000313" key="3">
    <source>
        <dbReference type="EMBL" id="OCK72952.1"/>
    </source>
</evidence>
<dbReference type="Proteomes" id="UP000250266">
    <property type="component" value="Unassembled WGS sequence"/>
</dbReference>
<accession>A0A8E2DWC4</accession>